<organism evidence="2 3">
    <name type="scientific">Hibiscus sabdariffa</name>
    <name type="common">roselle</name>
    <dbReference type="NCBI Taxonomy" id="183260"/>
    <lineage>
        <taxon>Eukaryota</taxon>
        <taxon>Viridiplantae</taxon>
        <taxon>Streptophyta</taxon>
        <taxon>Embryophyta</taxon>
        <taxon>Tracheophyta</taxon>
        <taxon>Spermatophyta</taxon>
        <taxon>Magnoliopsida</taxon>
        <taxon>eudicotyledons</taxon>
        <taxon>Gunneridae</taxon>
        <taxon>Pentapetalae</taxon>
        <taxon>rosids</taxon>
        <taxon>malvids</taxon>
        <taxon>Malvales</taxon>
        <taxon>Malvaceae</taxon>
        <taxon>Malvoideae</taxon>
        <taxon>Hibiscus</taxon>
    </lineage>
</organism>
<sequence>MSSKVGEAIGSKSRKSVATDLRDENGCLGEYLRVRVRIDSNKPLKRCTVWGRNIKMGQPRVCMAKYERLPQFCCFCGIIGHEFQPCRDLPKGNTSPF</sequence>
<dbReference type="Pfam" id="PF14392">
    <property type="entry name" value="zf-CCHC_4"/>
    <property type="match status" value="1"/>
</dbReference>
<evidence type="ECO:0000259" key="1">
    <source>
        <dbReference type="Pfam" id="PF14392"/>
    </source>
</evidence>
<dbReference type="PANTHER" id="PTHR31286:SF167">
    <property type="entry name" value="OS09G0268800 PROTEIN"/>
    <property type="match status" value="1"/>
</dbReference>
<dbReference type="InterPro" id="IPR025836">
    <property type="entry name" value="Zn_knuckle_CX2CX4HX4C"/>
</dbReference>
<reference evidence="2 3" key="1">
    <citation type="journal article" date="2024" name="G3 (Bethesda)">
        <title>Genome assembly of Hibiscus sabdariffa L. provides insights into metabolisms of medicinal natural products.</title>
        <authorList>
            <person name="Kim T."/>
        </authorList>
    </citation>
    <scope>NUCLEOTIDE SEQUENCE [LARGE SCALE GENOMIC DNA]</scope>
    <source>
        <strain evidence="2">TK-2024</strain>
        <tissue evidence="2">Old leaves</tissue>
    </source>
</reference>
<evidence type="ECO:0000313" key="3">
    <source>
        <dbReference type="Proteomes" id="UP001472677"/>
    </source>
</evidence>
<dbReference type="EMBL" id="JBBPBM010000046">
    <property type="protein sequence ID" value="KAK8521990.1"/>
    <property type="molecule type" value="Genomic_DNA"/>
</dbReference>
<feature type="domain" description="Zinc knuckle CX2CX4HX4C" evidence="1">
    <location>
        <begin position="65"/>
        <end position="87"/>
    </location>
</feature>
<evidence type="ECO:0000313" key="2">
    <source>
        <dbReference type="EMBL" id="KAK8521990.1"/>
    </source>
</evidence>
<comment type="caution">
    <text evidence="2">The sequence shown here is derived from an EMBL/GenBank/DDBJ whole genome shotgun (WGS) entry which is preliminary data.</text>
</comment>
<name>A0ABR2CR55_9ROSI</name>
<dbReference type="InterPro" id="IPR040256">
    <property type="entry name" value="At4g02000-like"/>
</dbReference>
<accession>A0ABR2CR55</accession>
<keyword evidence="3" id="KW-1185">Reference proteome</keyword>
<dbReference type="Proteomes" id="UP001472677">
    <property type="component" value="Unassembled WGS sequence"/>
</dbReference>
<protein>
    <recommendedName>
        <fullName evidence="1">Zinc knuckle CX2CX4HX4C domain-containing protein</fullName>
    </recommendedName>
</protein>
<gene>
    <name evidence="2" type="ORF">V6N12_066560</name>
</gene>
<proteinExistence type="predicted"/>
<dbReference type="PANTHER" id="PTHR31286">
    <property type="entry name" value="GLYCINE-RICH CELL WALL STRUCTURAL PROTEIN 1.8-LIKE"/>
    <property type="match status" value="1"/>
</dbReference>